<keyword evidence="3" id="KW-1185">Reference proteome</keyword>
<evidence type="ECO:0000313" key="3">
    <source>
        <dbReference type="Proteomes" id="UP001237642"/>
    </source>
</evidence>
<dbReference type="AlphaFoldDB" id="A0AAD8MV12"/>
<comment type="caution">
    <text evidence="2">The sequence shown here is derived from an EMBL/GenBank/DDBJ whole genome shotgun (WGS) entry which is preliminary data.</text>
</comment>
<dbReference type="EMBL" id="JAUIZM010000005">
    <property type="protein sequence ID" value="KAK1386356.1"/>
    <property type="molecule type" value="Genomic_DNA"/>
</dbReference>
<reference evidence="2" key="2">
    <citation type="submission" date="2023-05" db="EMBL/GenBank/DDBJ databases">
        <authorList>
            <person name="Schelkunov M.I."/>
        </authorList>
    </citation>
    <scope>NUCLEOTIDE SEQUENCE</scope>
    <source>
        <strain evidence="2">Hsosn_3</strain>
        <tissue evidence="2">Leaf</tissue>
    </source>
</reference>
<dbReference type="InterPro" id="IPR036767">
    <property type="entry name" value="ApaG_sf"/>
</dbReference>
<sequence>MGIEILGSLEIRKILTKLGPKEIAKVGCVNHYFQDWASDDSIWSQFCALELHLYFPEDPLGNRTPSFKEAYHAWRESFAMYPWSLVLRVRICWERIKSWLVVHFPEAVSTLRKGVTEDKLNHLEKCLGVKLPLPTRLLYRFCDGQDVVQEYNQNFSERLLGLIGGYSFTGYLVNVYLLPLDEVISMKDVVKRQCIQHVRSLIGTEYLVVAASSTENMKFFFLDCSTGELFVGARNVLDYGEISPCVPDDMIRSIHDVRDCEQQDGLLLWLEEHGRRLESGLVNVRKERNTRYICLFPEDPSLCYAAVSNGVQVRASAVFIPELSVTDFDSIKDCFTYSIRMSLKPEGCIINGMRFDSCQLYREHRIIRENDNVVSETIEETVVGKNPILHPGEKEFVYQGCIYISTSQGSIKGSYTFVPGRLTYPKGAMFEVALPQIFLQSLFEVPDYIF</sequence>
<dbReference type="SUPFAM" id="SSF81383">
    <property type="entry name" value="F-box domain"/>
    <property type="match status" value="1"/>
</dbReference>
<organism evidence="2 3">
    <name type="scientific">Heracleum sosnowskyi</name>
    <dbReference type="NCBI Taxonomy" id="360622"/>
    <lineage>
        <taxon>Eukaryota</taxon>
        <taxon>Viridiplantae</taxon>
        <taxon>Streptophyta</taxon>
        <taxon>Embryophyta</taxon>
        <taxon>Tracheophyta</taxon>
        <taxon>Spermatophyta</taxon>
        <taxon>Magnoliopsida</taxon>
        <taxon>eudicotyledons</taxon>
        <taxon>Gunneridae</taxon>
        <taxon>Pentapetalae</taxon>
        <taxon>asterids</taxon>
        <taxon>campanulids</taxon>
        <taxon>Apiales</taxon>
        <taxon>Apiaceae</taxon>
        <taxon>Apioideae</taxon>
        <taxon>apioid superclade</taxon>
        <taxon>Tordylieae</taxon>
        <taxon>Tordyliinae</taxon>
        <taxon>Heracleum</taxon>
    </lineage>
</organism>
<evidence type="ECO:0000259" key="1">
    <source>
        <dbReference type="PROSITE" id="PS51087"/>
    </source>
</evidence>
<dbReference type="InterPro" id="IPR018958">
    <property type="entry name" value="Knr4/Smi1-like_dom"/>
</dbReference>
<dbReference type="PROSITE" id="PS51087">
    <property type="entry name" value="APAG"/>
    <property type="match status" value="1"/>
</dbReference>
<dbReference type="SUPFAM" id="SSF110069">
    <property type="entry name" value="ApaG-like"/>
    <property type="match status" value="1"/>
</dbReference>
<evidence type="ECO:0000313" key="2">
    <source>
        <dbReference type="EMBL" id="KAK1386356.1"/>
    </source>
</evidence>
<proteinExistence type="predicted"/>
<accession>A0AAD8MV12</accession>
<protein>
    <submittedName>
        <fullName evidence="2">F-box protein SKIP16</fullName>
    </submittedName>
</protein>
<dbReference type="PANTHER" id="PTHR47463">
    <property type="entry name" value="F-BOX PROTEIN SKIP16"/>
    <property type="match status" value="1"/>
</dbReference>
<dbReference type="PANTHER" id="PTHR47463:SF2">
    <property type="entry name" value="F-BOX PROTEIN SKIP16"/>
    <property type="match status" value="1"/>
</dbReference>
<dbReference type="Gene3D" id="2.60.40.1470">
    <property type="entry name" value="ApaG domain"/>
    <property type="match status" value="1"/>
</dbReference>
<dbReference type="InterPro" id="IPR007474">
    <property type="entry name" value="ApaG_domain"/>
</dbReference>
<gene>
    <name evidence="2" type="ORF">POM88_024091</name>
</gene>
<dbReference type="Pfam" id="PF09346">
    <property type="entry name" value="SMI1_KNR4"/>
    <property type="match status" value="1"/>
</dbReference>
<dbReference type="Pfam" id="PF04379">
    <property type="entry name" value="DUF525"/>
    <property type="match status" value="1"/>
</dbReference>
<feature type="domain" description="ApaG" evidence="1">
    <location>
        <begin position="305"/>
        <end position="446"/>
    </location>
</feature>
<dbReference type="InterPro" id="IPR036047">
    <property type="entry name" value="F-box-like_dom_sf"/>
</dbReference>
<dbReference type="Proteomes" id="UP001237642">
    <property type="component" value="Unassembled WGS sequence"/>
</dbReference>
<name>A0AAD8MV12_9APIA</name>
<reference evidence="2" key="1">
    <citation type="submission" date="2023-02" db="EMBL/GenBank/DDBJ databases">
        <title>Genome of toxic invasive species Heracleum sosnowskyi carries increased number of genes despite the absence of recent whole-genome duplications.</title>
        <authorList>
            <person name="Schelkunov M."/>
            <person name="Shtratnikova V."/>
            <person name="Makarenko M."/>
            <person name="Klepikova A."/>
            <person name="Omelchenko D."/>
            <person name="Novikova G."/>
            <person name="Obukhova E."/>
            <person name="Bogdanov V."/>
            <person name="Penin A."/>
            <person name="Logacheva M."/>
        </authorList>
    </citation>
    <scope>NUCLEOTIDE SEQUENCE</scope>
    <source>
        <strain evidence="2">Hsosn_3</strain>
        <tissue evidence="2">Leaf</tissue>
    </source>
</reference>